<keyword evidence="2" id="KW-0169">Cobalamin biosynthesis</keyword>
<dbReference type="NCBIfam" id="TIGR02467">
    <property type="entry name" value="CbiE"/>
    <property type="match status" value="1"/>
</dbReference>
<dbReference type="OrthoDB" id="9780707at2"/>
<dbReference type="GO" id="GO:0009236">
    <property type="term" value="P:cobalamin biosynthetic process"/>
    <property type="evidence" value="ECO:0007669"/>
    <property type="project" value="UniProtKB-UniPathway"/>
</dbReference>
<keyword evidence="5" id="KW-0949">S-adenosyl-L-methionine</keyword>
<comment type="pathway">
    <text evidence="1">Cofactor biosynthesis; adenosylcobalamin biosynthesis.</text>
</comment>
<dbReference type="GO" id="GO:0008276">
    <property type="term" value="F:protein methyltransferase activity"/>
    <property type="evidence" value="ECO:0007669"/>
    <property type="project" value="InterPro"/>
</dbReference>
<keyword evidence="3 7" id="KW-0489">Methyltransferase</keyword>
<dbReference type="InterPro" id="IPR014777">
    <property type="entry name" value="4pyrrole_Mease_sub1"/>
</dbReference>
<dbReference type="InterPro" id="IPR014008">
    <property type="entry name" value="Cbl_synth_MTase_CbiT"/>
</dbReference>
<dbReference type="InterPro" id="IPR050714">
    <property type="entry name" value="Cobalamin_biosynth_MTase"/>
</dbReference>
<accession>A0A413FKD5</accession>
<evidence type="ECO:0000256" key="2">
    <source>
        <dbReference type="ARBA" id="ARBA00022573"/>
    </source>
</evidence>
<dbReference type="Proteomes" id="UP000283880">
    <property type="component" value="Unassembled WGS sequence"/>
</dbReference>
<dbReference type="PANTHER" id="PTHR43182:SF1">
    <property type="entry name" value="COBALT-PRECORRIN-7 C(5)-METHYLTRANSFERASE"/>
    <property type="match status" value="1"/>
</dbReference>
<name>A0A413FKD5_9FIRM</name>
<dbReference type="CDD" id="cd11644">
    <property type="entry name" value="Precorrin-6Y-MT"/>
    <property type="match status" value="1"/>
</dbReference>
<evidence type="ECO:0000256" key="5">
    <source>
        <dbReference type="ARBA" id="ARBA00022691"/>
    </source>
</evidence>
<dbReference type="SUPFAM" id="SSF53335">
    <property type="entry name" value="S-adenosyl-L-methionine-dependent methyltransferases"/>
    <property type="match status" value="1"/>
</dbReference>
<dbReference type="AlphaFoldDB" id="A0A413FKD5"/>
<sequence length="429" mass="45390">MNSGGDSMCDKRISIVGAGMGTADQLTGLGSRRLREAQVVVGAPRLTEGLSGELAGHAVLATHRTGEIVEFLKNEKWTRAVFLVSGDTGFYSAASGAAAAFEKQGWETELVPGISSMSWFAARLGKKWQNMAVLSCHGRDVDPADWVRSHGESFLLLGGKIGVRELCAALLEGGLSDCRLWVGENLAAAGERIEAGSPEQILLSDTNRPFGSLCCAMAENARAVNTAFSSFGLPDSAFVRGKVPMTKSEVRALSLTKLGLRPGAVCFDVGSGTGSVSVEMGLALKSWGAGAVYAVEKKEEALELTRINGERFLGNWKGFHVVPGSAPEAFAGLPAPTHVFVGGSGGALLPVVEQVLEKAPGARIVVNAVTPETVAELLQCRKRFRFAVWEMVQVRVDTFRAAGNYHMPCAGNPVCIALMQNPQRGEDGL</sequence>
<organism evidence="7 8">
    <name type="scientific">Enterocloster asparagiformis</name>
    <dbReference type="NCBI Taxonomy" id="333367"/>
    <lineage>
        <taxon>Bacteria</taxon>
        <taxon>Bacillati</taxon>
        <taxon>Bacillota</taxon>
        <taxon>Clostridia</taxon>
        <taxon>Lachnospirales</taxon>
        <taxon>Lachnospiraceae</taxon>
        <taxon>Enterocloster</taxon>
    </lineage>
</organism>
<reference evidence="7 8" key="1">
    <citation type="submission" date="2018-08" db="EMBL/GenBank/DDBJ databases">
        <title>A genome reference for cultivated species of the human gut microbiota.</title>
        <authorList>
            <person name="Zou Y."/>
            <person name="Xue W."/>
            <person name="Luo G."/>
        </authorList>
    </citation>
    <scope>NUCLEOTIDE SEQUENCE [LARGE SCALE GENOMIC DNA]</scope>
    <source>
        <strain evidence="7 8">AF04-15</strain>
    </source>
</reference>
<dbReference type="EMBL" id="QSBM01000001">
    <property type="protein sequence ID" value="RGX32775.1"/>
    <property type="molecule type" value="Genomic_DNA"/>
</dbReference>
<dbReference type="InterPro" id="IPR000878">
    <property type="entry name" value="4pyrrol_Mease"/>
</dbReference>
<dbReference type="GO" id="GO:0032259">
    <property type="term" value="P:methylation"/>
    <property type="evidence" value="ECO:0007669"/>
    <property type="project" value="UniProtKB-KW"/>
</dbReference>
<dbReference type="SUPFAM" id="SSF53790">
    <property type="entry name" value="Tetrapyrrole methylase"/>
    <property type="match status" value="1"/>
</dbReference>
<dbReference type="Gene3D" id="3.40.1010.10">
    <property type="entry name" value="Cobalt-precorrin-4 Transmethylase, Domain 1"/>
    <property type="match status" value="1"/>
</dbReference>
<evidence type="ECO:0000256" key="3">
    <source>
        <dbReference type="ARBA" id="ARBA00022603"/>
    </source>
</evidence>
<evidence type="ECO:0000259" key="6">
    <source>
        <dbReference type="Pfam" id="PF00590"/>
    </source>
</evidence>
<dbReference type="Gene3D" id="3.40.50.150">
    <property type="entry name" value="Vaccinia Virus protein VP39"/>
    <property type="match status" value="1"/>
</dbReference>
<dbReference type="InterPro" id="IPR014776">
    <property type="entry name" value="4pyrrole_Mease_sub2"/>
</dbReference>
<evidence type="ECO:0000313" key="7">
    <source>
        <dbReference type="EMBL" id="RGX32775.1"/>
    </source>
</evidence>
<evidence type="ECO:0000256" key="4">
    <source>
        <dbReference type="ARBA" id="ARBA00022679"/>
    </source>
</evidence>
<dbReference type="InterPro" id="IPR035996">
    <property type="entry name" value="4pyrrol_Methylase_sf"/>
</dbReference>
<dbReference type="UniPathway" id="UPA00148"/>
<dbReference type="Pfam" id="PF00590">
    <property type="entry name" value="TP_methylase"/>
    <property type="match status" value="1"/>
</dbReference>
<dbReference type="Gene3D" id="3.30.950.10">
    <property type="entry name" value="Methyltransferase, Cobalt-precorrin-4 Transmethylase, Domain 2"/>
    <property type="match status" value="1"/>
</dbReference>
<gene>
    <name evidence="7" type="primary">cbiE</name>
    <name evidence="7" type="ORF">DWV29_00730</name>
</gene>
<feature type="domain" description="Tetrapyrrole methylase" evidence="6">
    <location>
        <begin position="13"/>
        <end position="197"/>
    </location>
</feature>
<dbReference type="PANTHER" id="PTHR43182">
    <property type="entry name" value="COBALT-PRECORRIN-6B C(15)-METHYLTRANSFERASE (DECARBOXYLATING)"/>
    <property type="match status" value="1"/>
</dbReference>
<comment type="caution">
    <text evidence="7">The sequence shown here is derived from an EMBL/GenBank/DDBJ whole genome shotgun (WGS) entry which is preliminary data.</text>
</comment>
<dbReference type="InterPro" id="IPR029063">
    <property type="entry name" value="SAM-dependent_MTases_sf"/>
</dbReference>
<proteinExistence type="predicted"/>
<protein>
    <submittedName>
        <fullName evidence="7">Precorrin-6y C5,15-methyltransferase (Decarboxylating) subunit CbiE</fullName>
    </submittedName>
</protein>
<evidence type="ECO:0000256" key="1">
    <source>
        <dbReference type="ARBA" id="ARBA00004953"/>
    </source>
</evidence>
<evidence type="ECO:0000313" key="8">
    <source>
        <dbReference type="Proteomes" id="UP000283880"/>
    </source>
</evidence>
<dbReference type="InterPro" id="IPR012818">
    <property type="entry name" value="CbiE"/>
</dbReference>
<dbReference type="NCBIfam" id="TIGR02469">
    <property type="entry name" value="CbiT"/>
    <property type="match status" value="1"/>
</dbReference>
<keyword evidence="4 7" id="KW-0808">Transferase</keyword>